<dbReference type="InterPro" id="IPR051466">
    <property type="entry name" value="D-amino_acid_metab_enzyme"/>
</dbReference>
<dbReference type="GO" id="GO:0009636">
    <property type="term" value="P:response to toxic substance"/>
    <property type="evidence" value="ECO:0007669"/>
    <property type="project" value="UniProtKB-KW"/>
</dbReference>
<evidence type="ECO:0000256" key="7">
    <source>
        <dbReference type="ARBA" id="ARBA00022898"/>
    </source>
</evidence>
<dbReference type="InterPro" id="IPR001608">
    <property type="entry name" value="Ala_racemase_N"/>
</dbReference>
<dbReference type="FunCoup" id="A0A5J5F389">
    <property type="interactions" value="29"/>
</dbReference>
<dbReference type="GO" id="GO:0036088">
    <property type="term" value="P:D-serine catabolic process"/>
    <property type="evidence" value="ECO:0007669"/>
    <property type="project" value="TreeGrafter"/>
</dbReference>
<dbReference type="EC" id="4.3.1.18" evidence="11"/>
<dbReference type="InterPro" id="IPR029066">
    <property type="entry name" value="PLP-binding_barrel"/>
</dbReference>
<keyword evidence="6" id="KW-0862">Zinc</keyword>
<feature type="region of interest" description="Disordered" evidence="14">
    <location>
        <begin position="18"/>
        <end position="44"/>
    </location>
</feature>
<keyword evidence="8" id="KW-0456">Lyase</keyword>
<dbReference type="GO" id="GO:0008721">
    <property type="term" value="F:D-serine ammonia-lyase activity"/>
    <property type="evidence" value="ECO:0007669"/>
    <property type="project" value="UniProtKB-EC"/>
</dbReference>
<organism evidence="16 17">
    <name type="scientific">Sphaerosporella brunnea</name>
    <dbReference type="NCBI Taxonomy" id="1250544"/>
    <lineage>
        <taxon>Eukaryota</taxon>
        <taxon>Fungi</taxon>
        <taxon>Dikarya</taxon>
        <taxon>Ascomycota</taxon>
        <taxon>Pezizomycotina</taxon>
        <taxon>Pezizomycetes</taxon>
        <taxon>Pezizales</taxon>
        <taxon>Pyronemataceae</taxon>
        <taxon>Sphaerosporella</taxon>
    </lineage>
</organism>
<comment type="catalytic activity">
    <reaction evidence="9">
        <text>D-serine = pyruvate + NH4(+)</text>
        <dbReference type="Rhea" id="RHEA:13977"/>
        <dbReference type="ChEBI" id="CHEBI:15361"/>
        <dbReference type="ChEBI" id="CHEBI:28938"/>
        <dbReference type="ChEBI" id="CHEBI:35247"/>
        <dbReference type="EC" id="4.3.1.18"/>
    </reaction>
    <physiologicalReaction direction="left-to-right" evidence="9">
        <dbReference type="Rhea" id="RHEA:13978"/>
    </physiologicalReaction>
</comment>
<comment type="cofactor">
    <cofactor evidence="1">
        <name>pyridoxal 5'-phosphate</name>
        <dbReference type="ChEBI" id="CHEBI:597326"/>
    </cofactor>
</comment>
<name>A0A5J5F389_9PEZI</name>
<gene>
    <name evidence="16" type="ORF">FN846DRAFT_938432</name>
</gene>
<keyword evidence="4" id="KW-0216">Detoxification</keyword>
<evidence type="ECO:0000256" key="6">
    <source>
        <dbReference type="ARBA" id="ARBA00022833"/>
    </source>
</evidence>
<dbReference type="SMART" id="SM01119">
    <property type="entry name" value="D-ser_dehydrat"/>
    <property type="match status" value="1"/>
</dbReference>
<evidence type="ECO:0000256" key="12">
    <source>
        <dbReference type="ARBA" id="ARBA00069616"/>
    </source>
</evidence>
<feature type="compositionally biased region" description="Basic and acidic residues" evidence="14">
    <location>
        <begin position="25"/>
        <end position="39"/>
    </location>
</feature>
<keyword evidence="17" id="KW-1185">Reference proteome</keyword>
<evidence type="ECO:0000256" key="3">
    <source>
        <dbReference type="ARBA" id="ARBA00005323"/>
    </source>
</evidence>
<evidence type="ECO:0000256" key="2">
    <source>
        <dbReference type="ARBA" id="ARBA00001947"/>
    </source>
</evidence>
<dbReference type="InterPro" id="IPR026956">
    <property type="entry name" value="D-ser_dehydrat-like_dom"/>
</dbReference>
<evidence type="ECO:0000256" key="1">
    <source>
        <dbReference type="ARBA" id="ARBA00001933"/>
    </source>
</evidence>
<dbReference type="Proteomes" id="UP000326924">
    <property type="component" value="Unassembled WGS sequence"/>
</dbReference>
<dbReference type="Gene3D" id="3.20.20.10">
    <property type="entry name" value="Alanine racemase"/>
    <property type="match status" value="1"/>
</dbReference>
<proteinExistence type="inferred from homology"/>
<dbReference type="Gene3D" id="2.40.37.20">
    <property type="entry name" value="D-serine dehydratase-like domain"/>
    <property type="match status" value="1"/>
</dbReference>
<dbReference type="SUPFAM" id="SSF51419">
    <property type="entry name" value="PLP-binding barrel"/>
    <property type="match status" value="1"/>
</dbReference>
<dbReference type="OrthoDB" id="20198at2759"/>
<evidence type="ECO:0000256" key="5">
    <source>
        <dbReference type="ARBA" id="ARBA00022723"/>
    </source>
</evidence>
<dbReference type="FunFam" id="3.20.20.10:FF:000016">
    <property type="entry name" value="D-serine dehydratase"/>
    <property type="match status" value="1"/>
</dbReference>
<comment type="function">
    <text evidence="10">Catalyzes the conversion of D-serine to pyruvate and ammonia. May play a role in D-serine detoxification.</text>
</comment>
<evidence type="ECO:0000313" key="17">
    <source>
        <dbReference type="Proteomes" id="UP000326924"/>
    </source>
</evidence>
<accession>A0A5J5F389</accession>
<evidence type="ECO:0000256" key="13">
    <source>
        <dbReference type="ARBA" id="ARBA00075219"/>
    </source>
</evidence>
<evidence type="ECO:0000313" key="16">
    <source>
        <dbReference type="EMBL" id="KAA8910600.1"/>
    </source>
</evidence>
<evidence type="ECO:0000256" key="8">
    <source>
        <dbReference type="ARBA" id="ARBA00023239"/>
    </source>
</evidence>
<keyword evidence="7" id="KW-0663">Pyridoxal phosphate</keyword>
<dbReference type="GO" id="GO:0046872">
    <property type="term" value="F:metal ion binding"/>
    <property type="evidence" value="ECO:0007669"/>
    <property type="project" value="UniProtKB-KW"/>
</dbReference>
<comment type="cofactor">
    <cofactor evidence="2">
        <name>Zn(2+)</name>
        <dbReference type="ChEBI" id="CHEBI:29105"/>
    </cofactor>
</comment>
<protein>
    <recommendedName>
        <fullName evidence="12">D-serine dehydratase</fullName>
        <ecNumber evidence="11">4.3.1.18</ecNumber>
    </recommendedName>
    <alternativeName>
        <fullName evidence="13">D-serine deaminase</fullName>
    </alternativeName>
</protein>
<dbReference type="PANTHER" id="PTHR28004">
    <property type="entry name" value="ZGC:162816-RELATED"/>
    <property type="match status" value="1"/>
</dbReference>
<dbReference type="AlphaFoldDB" id="A0A5J5F389"/>
<dbReference type="Pfam" id="PF14031">
    <property type="entry name" value="D-ser_dehydrat"/>
    <property type="match status" value="1"/>
</dbReference>
<reference evidence="16 17" key="1">
    <citation type="submission" date="2019-09" db="EMBL/GenBank/DDBJ databases">
        <title>Draft genome of the ectomycorrhizal ascomycete Sphaerosporella brunnea.</title>
        <authorList>
            <consortium name="DOE Joint Genome Institute"/>
            <person name="Benucci G.M."/>
            <person name="Marozzi G."/>
            <person name="Antonielli L."/>
            <person name="Sanchez S."/>
            <person name="Marco P."/>
            <person name="Wang X."/>
            <person name="Falini L.B."/>
            <person name="Barry K."/>
            <person name="Haridas S."/>
            <person name="Lipzen A."/>
            <person name="Labutti K."/>
            <person name="Grigoriev I.V."/>
            <person name="Murat C."/>
            <person name="Martin F."/>
            <person name="Albertini E."/>
            <person name="Donnini D."/>
            <person name="Bonito G."/>
        </authorList>
    </citation>
    <scope>NUCLEOTIDE SEQUENCE [LARGE SCALE GENOMIC DNA]</scope>
    <source>
        <strain evidence="16 17">Sb_GMNB300</strain>
    </source>
</reference>
<comment type="similarity">
    <text evidence="3">Belongs to the DSD1 family.</text>
</comment>
<dbReference type="Pfam" id="PF01168">
    <property type="entry name" value="Ala_racemase_N"/>
    <property type="match status" value="1"/>
</dbReference>
<dbReference type="InterPro" id="IPR042208">
    <property type="entry name" value="D-ser_dehydrat-like_sf"/>
</dbReference>
<evidence type="ECO:0000256" key="9">
    <source>
        <dbReference type="ARBA" id="ARBA00051198"/>
    </source>
</evidence>
<feature type="domain" description="D-serine dehydratase-like" evidence="15">
    <location>
        <begin position="333"/>
        <end position="443"/>
    </location>
</feature>
<evidence type="ECO:0000256" key="10">
    <source>
        <dbReference type="ARBA" id="ARBA00055764"/>
    </source>
</evidence>
<sequence>MCFWLGCHFTDSRVRVSGASQTLTHPEESDPARKNKTRQDMSSSLCFPSPTREDLAHFVGLPLGALPTPCAIVQESTVRRNCRRLVEVARDLGVGFRPHVKTHKTTEITRLQLEGLQSRNVIVSTVREAEALEPLVREGVVAGILYGLPLPPSAVPALRALRRRNPGVDVAVLLDHPAQIPAVEEGEAPWSVFVKVDNGYHRAGLPPDSSELRNLLDVVAAKESEGALKLVGFYSHAGHSYGSTTQARSLQLLLEELHAVLVAARVLGDNERELVLSVGATPTALAAASSEWREHELLKHGKWSLELHAGVYTLLDLQQLATRPAELGLADVALTIMAEVVSVYPERDEVLVALGSTALGREPPPKDSIYPGWGTVTAWKEGQQWDGCAKSGWIVSRISQEHAVLARHGEQQAVELKVGAKVRVWPQHACIAGNGHGWYFVTDGEKVTDVWVRWRGW</sequence>
<evidence type="ECO:0000259" key="15">
    <source>
        <dbReference type="SMART" id="SM01119"/>
    </source>
</evidence>
<dbReference type="PANTHER" id="PTHR28004:SF2">
    <property type="entry name" value="D-SERINE DEHYDRATASE"/>
    <property type="match status" value="1"/>
</dbReference>
<keyword evidence="5" id="KW-0479">Metal-binding</keyword>
<dbReference type="InParanoid" id="A0A5J5F389"/>
<evidence type="ECO:0000256" key="14">
    <source>
        <dbReference type="SAM" id="MobiDB-lite"/>
    </source>
</evidence>
<dbReference type="EMBL" id="VXIS01000044">
    <property type="protein sequence ID" value="KAA8910600.1"/>
    <property type="molecule type" value="Genomic_DNA"/>
</dbReference>
<evidence type="ECO:0000256" key="4">
    <source>
        <dbReference type="ARBA" id="ARBA00022575"/>
    </source>
</evidence>
<comment type="caution">
    <text evidence="16">The sequence shown here is derived from an EMBL/GenBank/DDBJ whole genome shotgun (WGS) entry which is preliminary data.</text>
</comment>
<evidence type="ECO:0000256" key="11">
    <source>
        <dbReference type="ARBA" id="ARBA00066349"/>
    </source>
</evidence>